<dbReference type="AlphaFoldDB" id="A0A9P7CYW7"/>
<comment type="caution">
    <text evidence="1">The sequence shown here is derived from an EMBL/GenBank/DDBJ whole genome shotgun (WGS) entry which is preliminary data.</text>
</comment>
<protein>
    <submittedName>
        <fullName evidence="1">Uncharacterized protein</fullName>
    </submittedName>
</protein>
<proteinExistence type="predicted"/>
<dbReference type="Proteomes" id="UP000714275">
    <property type="component" value="Unassembled WGS sequence"/>
</dbReference>
<dbReference type="OrthoDB" id="1668230at2759"/>
<organism evidence="1 2">
    <name type="scientific">Suillus placidus</name>
    <dbReference type="NCBI Taxonomy" id="48579"/>
    <lineage>
        <taxon>Eukaryota</taxon>
        <taxon>Fungi</taxon>
        <taxon>Dikarya</taxon>
        <taxon>Basidiomycota</taxon>
        <taxon>Agaricomycotina</taxon>
        <taxon>Agaricomycetes</taxon>
        <taxon>Agaricomycetidae</taxon>
        <taxon>Boletales</taxon>
        <taxon>Suillineae</taxon>
        <taxon>Suillaceae</taxon>
        <taxon>Suillus</taxon>
    </lineage>
</organism>
<sequence length="107" mass="11718">MLRTSLMILGDVARLTPVPGLHEAARTLLAVWEAVDAVETNHLQCLCLTKRCAMAIYSVCAEIVDAERELESQQDEHGAVGVVGLAEEMQGPIQKLNECIEMYATSF</sequence>
<evidence type="ECO:0000313" key="2">
    <source>
        <dbReference type="Proteomes" id="UP000714275"/>
    </source>
</evidence>
<accession>A0A9P7CYW7</accession>
<evidence type="ECO:0000313" key="1">
    <source>
        <dbReference type="EMBL" id="KAG1771407.1"/>
    </source>
</evidence>
<dbReference type="EMBL" id="JABBWD010000059">
    <property type="protein sequence ID" value="KAG1771407.1"/>
    <property type="molecule type" value="Genomic_DNA"/>
</dbReference>
<reference evidence="1" key="1">
    <citation type="journal article" date="2020" name="New Phytol.">
        <title>Comparative genomics reveals dynamic genome evolution in host specialist ectomycorrhizal fungi.</title>
        <authorList>
            <person name="Lofgren L.A."/>
            <person name="Nguyen N.H."/>
            <person name="Vilgalys R."/>
            <person name="Ruytinx J."/>
            <person name="Liao H.L."/>
            <person name="Branco S."/>
            <person name="Kuo A."/>
            <person name="LaButti K."/>
            <person name="Lipzen A."/>
            <person name="Andreopoulos W."/>
            <person name="Pangilinan J."/>
            <person name="Riley R."/>
            <person name="Hundley H."/>
            <person name="Na H."/>
            <person name="Barry K."/>
            <person name="Grigoriev I.V."/>
            <person name="Stajich J.E."/>
            <person name="Kennedy P.G."/>
        </authorList>
    </citation>
    <scope>NUCLEOTIDE SEQUENCE</scope>
    <source>
        <strain evidence="1">DOB743</strain>
    </source>
</reference>
<name>A0A9P7CYW7_9AGAM</name>
<keyword evidence="2" id="KW-1185">Reference proteome</keyword>
<gene>
    <name evidence="1" type="ORF">EV702DRAFT_642689</name>
</gene>